<dbReference type="Proteomes" id="UP000799118">
    <property type="component" value="Unassembled WGS sequence"/>
</dbReference>
<proteinExistence type="predicted"/>
<evidence type="ECO:0000313" key="2">
    <source>
        <dbReference type="Proteomes" id="UP000799118"/>
    </source>
</evidence>
<sequence>MPLVATRLTKDLVQCSIQWAAALCHNPNPNSFLPRTPSPNPIFTFPPPQLSSGNTNQGFQTQTQGYYPLSFVFGSIQQTAGSNPNFEAGFNPAAMTGNTMSSYSQMSMTRPVPGLTMHPLHPGVPVVTPWAFNQNLGTVLHA</sequence>
<gene>
    <name evidence="1" type="ORF">BT96DRAFT_993319</name>
</gene>
<name>A0A6A4HR08_9AGAR</name>
<organism evidence="1 2">
    <name type="scientific">Gymnopus androsaceus JB14</name>
    <dbReference type="NCBI Taxonomy" id="1447944"/>
    <lineage>
        <taxon>Eukaryota</taxon>
        <taxon>Fungi</taxon>
        <taxon>Dikarya</taxon>
        <taxon>Basidiomycota</taxon>
        <taxon>Agaricomycotina</taxon>
        <taxon>Agaricomycetes</taxon>
        <taxon>Agaricomycetidae</taxon>
        <taxon>Agaricales</taxon>
        <taxon>Marasmiineae</taxon>
        <taxon>Omphalotaceae</taxon>
        <taxon>Gymnopus</taxon>
    </lineage>
</organism>
<reference evidence="1" key="1">
    <citation type="journal article" date="2019" name="Environ. Microbiol.">
        <title>Fungal ecological strategies reflected in gene transcription - a case study of two litter decomposers.</title>
        <authorList>
            <person name="Barbi F."/>
            <person name="Kohler A."/>
            <person name="Barry K."/>
            <person name="Baskaran P."/>
            <person name="Daum C."/>
            <person name="Fauchery L."/>
            <person name="Ihrmark K."/>
            <person name="Kuo A."/>
            <person name="LaButti K."/>
            <person name="Lipzen A."/>
            <person name="Morin E."/>
            <person name="Grigoriev I.V."/>
            <person name="Henrissat B."/>
            <person name="Lindahl B."/>
            <person name="Martin F."/>
        </authorList>
    </citation>
    <scope>NUCLEOTIDE SEQUENCE</scope>
    <source>
        <strain evidence="1">JB14</strain>
    </source>
</reference>
<evidence type="ECO:0000313" key="1">
    <source>
        <dbReference type="EMBL" id="KAE9400151.1"/>
    </source>
</evidence>
<protein>
    <submittedName>
        <fullName evidence="1">Uncharacterized protein</fullName>
    </submittedName>
</protein>
<keyword evidence="2" id="KW-1185">Reference proteome</keyword>
<dbReference type="AlphaFoldDB" id="A0A6A4HR08"/>
<dbReference type="EMBL" id="ML769460">
    <property type="protein sequence ID" value="KAE9400151.1"/>
    <property type="molecule type" value="Genomic_DNA"/>
</dbReference>
<accession>A0A6A4HR08</accession>